<proteinExistence type="predicted"/>
<dbReference type="RefSeq" id="WP_196197937.1">
    <property type="nucleotide sequence ID" value="NZ_JADPRT010000018.1"/>
</dbReference>
<feature type="signal peptide" evidence="1">
    <location>
        <begin position="1"/>
        <end position="41"/>
    </location>
</feature>
<sequence length="255" mass="26021">MIRQSAPTPRRRTAGQVIRRAALACVAVTAFALANAAPASAAVTPGGMVSDNWSFSGAPSGGLTKLAFPITVNSQPDAAGYYWAQQFYLNNNQGGYVGLQPRAGGGAALFSIFGSGTSSTSPNCHSGADGGAGTSCLISYPYTVGDEYELEAIVTGTNTYTGYVVDDSTDVWTTIGSWTVSGGGNFQPSGVGFQEYYDSTSSCSAIPYGQAHFWRPFTNSGQGTGAITSGGTYGTCAAEGSYSLDGSGGITMTGQ</sequence>
<dbReference type="Pfam" id="PF11958">
    <property type="entry name" value="DUF3472"/>
    <property type="match status" value="1"/>
</dbReference>
<evidence type="ECO:0000313" key="2">
    <source>
        <dbReference type="EMBL" id="MBF9072784.1"/>
    </source>
</evidence>
<dbReference type="InterPro" id="IPR021862">
    <property type="entry name" value="DUF3472"/>
</dbReference>
<dbReference type="EMBL" id="JADPRT010000018">
    <property type="protein sequence ID" value="MBF9072784.1"/>
    <property type="molecule type" value="Genomic_DNA"/>
</dbReference>
<feature type="chain" id="PRO_5037576064" evidence="1">
    <location>
        <begin position="42"/>
        <end position="255"/>
    </location>
</feature>
<keyword evidence="1" id="KW-0732">Signal</keyword>
<protein>
    <submittedName>
        <fullName evidence="2">DUF3472 domain-containing protein</fullName>
    </submittedName>
</protein>
<gene>
    <name evidence="2" type="ORF">I2501_32690</name>
</gene>
<comment type="caution">
    <text evidence="2">The sequence shown here is derived from an EMBL/GenBank/DDBJ whole genome shotgun (WGS) entry which is preliminary data.</text>
</comment>
<accession>A0A931FJI4</accession>
<dbReference type="AlphaFoldDB" id="A0A931FJI4"/>
<evidence type="ECO:0000313" key="3">
    <source>
        <dbReference type="Proteomes" id="UP000657385"/>
    </source>
</evidence>
<dbReference type="Proteomes" id="UP000657385">
    <property type="component" value="Unassembled WGS sequence"/>
</dbReference>
<name>A0A931FJI4_9ACTN</name>
<reference evidence="2" key="1">
    <citation type="submission" date="2020-11" db="EMBL/GenBank/DDBJ databases">
        <title>Isolation and identification of active actinomycetes.</title>
        <authorList>
            <person name="Yu B."/>
        </authorList>
    </citation>
    <scope>NUCLEOTIDE SEQUENCE</scope>
    <source>
        <strain evidence="2">NEAU-YB345</strain>
    </source>
</reference>
<keyword evidence="3" id="KW-1185">Reference proteome</keyword>
<evidence type="ECO:0000256" key="1">
    <source>
        <dbReference type="SAM" id="SignalP"/>
    </source>
</evidence>
<organism evidence="2 3">
    <name type="scientific">Streptacidiphilus fuscans</name>
    <dbReference type="NCBI Taxonomy" id="2789292"/>
    <lineage>
        <taxon>Bacteria</taxon>
        <taxon>Bacillati</taxon>
        <taxon>Actinomycetota</taxon>
        <taxon>Actinomycetes</taxon>
        <taxon>Kitasatosporales</taxon>
        <taxon>Streptomycetaceae</taxon>
        <taxon>Streptacidiphilus</taxon>
    </lineage>
</organism>